<gene>
    <name evidence="4" type="ORF">MUN82_19890</name>
</gene>
<organism evidence="4 5">
    <name type="scientific">Hymenobacter aerilatus</name>
    <dbReference type="NCBI Taxonomy" id="2932251"/>
    <lineage>
        <taxon>Bacteria</taxon>
        <taxon>Pseudomonadati</taxon>
        <taxon>Bacteroidota</taxon>
        <taxon>Cytophagia</taxon>
        <taxon>Cytophagales</taxon>
        <taxon>Hymenobacteraceae</taxon>
        <taxon>Hymenobacter</taxon>
    </lineage>
</organism>
<dbReference type="EMBL" id="CP095053">
    <property type="protein sequence ID" value="UOR05186.1"/>
    <property type="molecule type" value="Genomic_DNA"/>
</dbReference>
<dbReference type="GO" id="GO:0016787">
    <property type="term" value="F:hydrolase activity"/>
    <property type="evidence" value="ECO:0007669"/>
    <property type="project" value="UniProtKB-KW"/>
</dbReference>
<dbReference type="Proteomes" id="UP000829925">
    <property type="component" value="Chromosome"/>
</dbReference>
<dbReference type="Gene3D" id="2.120.10.30">
    <property type="entry name" value="TolB, C-terminal domain"/>
    <property type="match status" value="1"/>
</dbReference>
<dbReference type="SUPFAM" id="SSF63829">
    <property type="entry name" value="Calcium-dependent phosphotriesterase"/>
    <property type="match status" value="1"/>
</dbReference>
<dbReference type="InterPro" id="IPR011042">
    <property type="entry name" value="6-blade_b-propeller_TolB-like"/>
</dbReference>
<feature type="domain" description="SMP-30/Gluconolactonase/LRE-like region" evidence="3">
    <location>
        <begin position="59"/>
        <end position="323"/>
    </location>
</feature>
<feature type="signal peptide" evidence="2">
    <location>
        <begin position="1"/>
        <end position="20"/>
    </location>
</feature>
<keyword evidence="2" id="KW-0732">Signal</keyword>
<dbReference type="PANTHER" id="PTHR47572">
    <property type="entry name" value="LIPOPROTEIN-RELATED"/>
    <property type="match status" value="1"/>
</dbReference>
<keyword evidence="5" id="KW-1185">Reference proteome</keyword>
<feature type="chain" id="PRO_5035876463" evidence="2">
    <location>
        <begin position="21"/>
        <end position="343"/>
    </location>
</feature>
<evidence type="ECO:0000313" key="4">
    <source>
        <dbReference type="EMBL" id="UOR05186.1"/>
    </source>
</evidence>
<dbReference type="KEGG" id="haei:MUN82_19890"/>
<keyword evidence="1" id="KW-0378">Hydrolase</keyword>
<evidence type="ECO:0000259" key="3">
    <source>
        <dbReference type="Pfam" id="PF08450"/>
    </source>
</evidence>
<proteinExistence type="predicted"/>
<dbReference type="InterPro" id="IPR051262">
    <property type="entry name" value="SMP-30/CGR1_Lactonase"/>
</dbReference>
<sequence length="343" mass="37338">MRFLFLLLSCLPLLPVSATAQSSPNLTKGRIVRQDPSLDQLLGSDAKIEIVGSGFVHIEGPLWVADSSMLLFSDTKSRTIYRWSEQKGLSKFLENSGYTGRMPYGEEPGSNGLALDGKGNLLLCQHGDRRIAMLPLSQKSGLLTLTDRYDGKRYNSPNDVLAHPTNGAIYFTDPPFGLPQQEKDPLREISVSGVYRRDAKGRITQEVTDLSKPNGLAFTADGRTLYVSNADSLRPVIMQYDVRSNGKLSNGRVFFDMATLPKVRPKELPDGLKVDQAGNVYATGPGGVSILSPAGKLLGTLDPGEVAANCAWGDDGRTLYITANTFLCRIKTKAQGVVTRKKN</sequence>
<evidence type="ECO:0000256" key="2">
    <source>
        <dbReference type="SAM" id="SignalP"/>
    </source>
</evidence>
<dbReference type="Pfam" id="PF08450">
    <property type="entry name" value="SGL"/>
    <property type="match status" value="1"/>
</dbReference>
<dbReference type="RefSeq" id="WP_245093250.1">
    <property type="nucleotide sequence ID" value="NZ_CP095053.1"/>
</dbReference>
<dbReference type="PANTHER" id="PTHR47572:SF4">
    <property type="entry name" value="LACTONASE DRP35"/>
    <property type="match status" value="1"/>
</dbReference>
<dbReference type="InterPro" id="IPR013658">
    <property type="entry name" value="SGL"/>
</dbReference>
<dbReference type="AlphaFoldDB" id="A0A8T9SZD2"/>
<name>A0A8T9SZD2_9BACT</name>
<reference evidence="4 5" key="1">
    <citation type="submission" date="2022-04" db="EMBL/GenBank/DDBJ databases">
        <title>Hymenobacter sp. isolated from the air.</title>
        <authorList>
            <person name="Won M."/>
            <person name="Lee C.-M."/>
            <person name="Woen H.-Y."/>
            <person name="Kwon S.-W."/>
        </authorList>
    </citation>
    <scope>NUCLEOTIDE SEQUENCE [LARGE SCALE GENOMIC DNA]</scope>
    <source>
        <strain evidence="5">5413 J-13</strain>
    </source>
</reference>
<evidence type="ECO:0000313" key="5">
    <source>
        <dbReference type="Proteomes" id="UP000829925"/>
    </source>
</evidence>
<accession>A0A8T9SZD2</accession>
<protein>
    <submittedName>
        <fullName evidence="4">SMP-30/gluconolactonase/LRE family protein</fullName>
    </submittedName>
</protein>
<evidence type="ECO:0000256" key="1">
    <source>
        <dbReference type="ARBA" id="ARBA00022801"/>
    </source>
</evidence>